<feature type="transmembrane region" description="Helical" evidence="1">
    <location>
        <begin position="40"/>
        <end position="64"/>
    </location>
</feature>
<name>A0ABW5N3K0_9FLAO</name>
<feature type="transmembrane region" description="Helical" evidence="1">
    <location>
        <begin position="84"/>
        <end position="105"/>
    </location>
</feature>
<accession>A0ABW5N3K0</accession>
<feature type="transmembrane region" description="Helical" evidence="1">
    <location>
        <begin position="145"/>
        <end position="169"/>
    </location>
</feature>
<feature type="transmembrane region" description="Helical" evidence="1">
    <location>
        <begin position="217"/>
        <end position="242"/>
    </location>
</feature>
<evidence type="ECO:0000256" key="1">
    <source>
        <dbReference type="SAM" id="Phobius"/>
    </source>
</evidence>
<comment type="caution">
    <text evidence="2">The sequence shown here is derived from an EMBL/GenBank/DDBJ whole genome shotgun (WGS) entry which is preliminary data.</text>
</comment>
<evidence type="ECO:0000313" key="2">
    <source>
        <dbReference type="EMBL" id="MFD2589663.1"/>
    </source>
</evidence>
<reference evidence="3" key="1">
    <citation type="journal article" date="2019" name="Int. J. Syst. Evol. Microbiol.">
        <title>The Global Catalogue of Microorganisms (GCM) 10K type strain sequencing project: providing services to taxonomists for standard genome sequencing and annotation.</title>
        <authorList>
            <consortium name="The Broad Institute Genomics Platform"/>
            <consortium name="The Broad Institute Genome Sequencing Center for Infectious Disease"/>
            <person name="Wu L."/>
            <person name="Ma J."/>
        </authorList>
    </citation>
    <scope>NUCLEOTIDE SEQUENCE [LARGE SCALE GENOMIC DNA]</scope>
    <source>
        <strain evidence="3">KCTC 42423</strain>
    </source>
</reference>
<dbReference type="Proteomes" id="UP001597459">
    <property type="component" value="Unassembled WGS sequence"/>
</dbReference>
<evidence type="ECO:0008006" key="4">
    <source>
        <dbReference type="Google" id="ProtNLM"/>
    </source>
</evidence>
<keyword evidence="1" id="KW-0472">Membrane</keyword>
<dbReference type="RefSeq" id="WP_378258310.1">
    <property type="nucleotide sequence ID" value="NZ_JBHSJV010000001.1"/>
</dbReference>
<dbReference type="EMBL" id="JBHULX010000001">
    <property type="protein sequence ID" value="MFD2589663.1"/>
    <property type="molecule type" value="Genomic_DNA"/>
</dbReference>
<keyword evidence="1" id="KW-1133">Transmembrane helix</keyword>
<proteinExistence type="predicted"/>
<evidence type="ECO:0000313" key="3">
    <source>
        <dbReference type="Proteomes" id="UP001597459"/>
    </source>
</evidence>
<gene>
    <name evidence="2" type="ORF">ACFSTE_02400</name>
</gene>
<organism evidence="2 3">
    <name type="scientific">Aquimarina hainanensis</name>
    <dbReference type="NCBI Taxonomy" id="1578017"/>
    <lineage>
        <taxon>Bacteria</taxon>
        <taxon>Pseudomonadati</taxon>
        <taxon>Bacteroidota</taxon>
        <taxon>Flavobacteriia</taxon>
        <taxon>Flavobacteriales</taxon>
        <taxon>Flavobacteriaceae</taxon>
        <taxon>Aquimarina</taxon>
    </lineage>
</organism>
<sequence>MDINQLLTRIDGKRTIDFGDIFTKSIELFKKVWIQGFVHLLLQGVIGFALLLLLYIPMILMAGIGASLDSGYGASDFEALEGVGVGIMILFVIFAMCIVVVLTGVQMGISAHFFKVCKQVDHQEPETSDYFMFLKKRYIGKTIRLGLSMFGIVLLSVMLCYLPLFYVLVPLHLTRVVYAFNPELTVSDLIKASFKLGNKYWLIIFGLVLISSMLSQFVGMLMCFVGVFFTASFVYVPIYYVYKEGVGFDKPDDLEEDSLLFIE</sequence>
<protein>
    <recommendedName>
        <fullName evidence="4">Membrane domain of glycerophosphoryl diester phosphodiesterase</fullName>
    </recommendedName>
</protein>
<keyword evidence="3" id="KW-1185">Reference proteome</keyword>
<keyword evidence="1" id="KW-0812">Transmembrane</keyword>